<dbReference type="FunFam" id="3.30.30.170:FF:000004">
    <property type="entry name" value="Eukaryotic translation initiation factor eif-5, putative"/>
    <property type="match status" value="1"/>
</dbReference>
<dbReference type="Gene3D" id="3.30.30.170">
    <property type="match status" value="1"/>
</dbReference>
<feature type="region of interest" description="Disordered" evidence="6">
    <location>
        <begin position="337"/>
        <end position="360"/>
    </location>
</feature>
<dbReference type="GO" id="GO:0003743">
    <property type="term" value="F:translation initiation factor activity"/>
    <property type="evidence" value="ECO:0007669"/>
    <property type="project" value="UniProtKB-KW"/>
</dbReference>
<dbReference type="SMART" id="SM00653">
    <property type="entry name" value="eIF2B_5"/>
    <property type="match status" value="1"/>
</dbReference>
<gene>
    <name evidence="8" type="ORF">EIN_486490</name>
</gene>
<dbReference type="SUPFAM" id="SSF48371">
    <property type="entry name" value="ARM repeat"/>
    <property type="match status" value="1"/>
</dbReference>
<proteinExistence type="inferred from homology"/>
<dbReference type="SUPFAM" id="SSF100966">
    <property type="entry name" value="Translation initiation factor 2 beta, aIF2beta, N-terminal domain"/>
    <property type="match status" value="1"/>
</dbReference>
<dbReference type="GO" id="GO:0071074">
    <property type="term" value="F:eukaryotic initiation factor eIF2 binding"/>
    <property type="evidence" value="ECO:0007669"/>
    <property type="project" value="TreeGrafter"/>
</dbReference>
<reference evidence="8 9" key="1">
    <citation type="submission" date="2012-10" db="EMBL/GenBank/DDBJ databases">
        <authorList>
            <person name="Zafar N."/>
            <person name="Inman J."/>
            <person name="Hall N."/>
            <person name="Lorenzi H."/>
            <person name="Caler E."/>
        </authorList>
    </citation>
    <scope>NUCLEOTIDE SEQUENCE [LARGE SCALE GENOMIC DNA]</scope>
    <source>
        <strain evidence="8 9">IP1</strain>
    </source>
</reference>
<evidence type="ECO:0000256" key="6">
    <source>
        <dbReference type="SAM" id="MobiDB-lite"/>
    </source>
</evidence>
<dbReference type="GO" id="GO:0005525">
    <property type="term" value="F:GTP binding"/>
    <property type="evidence" value="ECO:0007669"/>
    <property type="project" value="UniProtKB-KW"/>
</dbReference>
<dbReference type="EMBL" id="KB206670">
    <property type="protein sequence ID" value="ELP89207.1"/>
    <property type="molecule type" value="Genomic_DNA"/>
</dbReference>
<evidence type="ECO:0000256" key="5">
    <source>
        <dbReference type="ARBA" id="ARBA00023134"/>
    </source>
</evidence>
<dbReference type="InterPro" id="IPR016189">
    <property type="entry name" value="Transl_init_fac_IF2/IF5_N"/>
</dbReference>
<dbReference type="InterPro" id="IPR016190">
    <property type="entry name" value="Transl_init_fac_IF2/IF5_Zn-bd"/>
</dbReference>
<dbReference type="InterPro" id="IPR003307">
    <property type="entry name" value="W2_domain"/>
</dbReference>
<evidence type="ECO:0000256" key="3">
    <source>
        <dbReference type="ARBA" id="ARBA00022741"/>
    </source>
</evidence>
<dbReference type="PANTHER" id="PTHR23001:SF7">
    <property type="entry name" value="EUKARYOTIC TRANSLATION INITIATION FACTOR 5"/>
    <property type="match status" value="1"/>
</dbReference>
<evidence type="ECO:0000256" key="1">
    <source>
        <dbReference type="ARBA" id="ARBA00010397"/>
    </source>
</evidence>
<organism evidence="8 9">
    <name type="scientific">Entamoeba invadens IP1</name>
    <dbReference type="NCBI Taxonomy" id="370355"/>
    <lineage>
        <taxon>Eukaryota</taxon>
        <taxon>Amoebozoa</taxon>
        <taxon>Evosea</taxon>
        <taxon>Archamoebae</taxon>
        <taxon>Mastigamoebida</taxon>
        <taxon>Entamoebidae</taxon>
        <taxon>Entamoeba</taxon>
    </lineage>
</organism>
<dbReference type="GO" id="GO:0005092">
    <property type="term" value="F:GDP-dissociation inhibitor activity"/>
    <property type="evidence" value="ECO:0007669"/>
    <property type="project" value="TreeGrafter"/>
</dbReference>
<name>A0A0A1U4M3_ENTIV</name>
<evidence type="ECO:0000313" key="8">
    <source>
        <dbReference type="EMBL" id="ELP89207.1"/>
    </source>
</evidence>
<dbReference type="InterPro" id="IPR002735">
    <property type="entry name" value="Transl_init_fac_IF2/IF5_dom"/>
</dbReference>
<dbReference type="Proteomes" id="UP000014680">
    <property type="component" value="Unassembled WGS sequence"/>
</dbReference>
<keyword evidence="9" id="KW-1185">Reference proteome</keyword>
<feature type="compositionally biased region" description="Acidic residues" evidence="6">
    <location>
        <begin position="339"/>
        <end position="360"/>
    </location>
</feature>
<dbReference type="InterPro" id="IPR016024">
    <property type="entry name" value="ARM-type_fold"/>
</dbReference>
<sequence>MSSGEKGRMLNVPRRKTDEYYRYKMPDLVEKIEGKGNGIKTVIVNCEDIAKALARPASYICRYFGQTLAAASNTDSGKYVINGKHEYKDLMTALDKFIDKFVLCRKCENPETVMIVKNKTLTLHCKACGELTEVPKNEKLLKFIFMHPPKHDDRKDEEGEEETQQNVEEDKRKQYETNKVVITLHKKEGDPEVIEILGKDLDLETIVLGNTGNRLNAMLTAYKQCFRLSNKSLIKEMFDTVFDKDIFDTFTDKIDVFDLYLSDELNEKGMITFLEEFNIACAKYDLYTNEKLPNVLLYLYRGGYVTKKALQEWYDGGPVQMSPMKQKAKGFMEWVSDRNEDEDQSVEEEQQDTDEEEDEQ</sequence>
<evidence type="ECO:0000256" key="2">
    <source>
        <dbReference type="ARBA" id="ARBA00022540"/>
    </source>
</evidence>
<dbReference type="OrthoDB" id="10250831at2759"/>
<accession>A0A0A1U4M3</accession>
<dbReference type="Gene3D" id="1.25.40.180">
    <property type="match status" value="1"/>
</dbReference>
<feature type="domain" description="W2" evidence="7">
    <location>
        <begin position="187"/>
        <end position="345"/>
    </location>
</feature>
<dbReference type="KEGG" id="eiv:EIN_486490"/>
<dbReference type="AlphaFoldDB" id="A0A0A1U4M3"/>
<keyword evidence="3" id="KW-0547">Nucleotide-binding</keyword>
<dbReference type="VEuPathDB" id="AmoebaDB:EIN_486490"/>
<dbReference type="GeneID" id="14888192"/>
<comment type="similarity">
    <text evidence="1">Belongs to the eIF-2-beta/eIF-5 family.</text>
</comment>
<dbReference type="Pfam" id="PF01873">
    <property type="entry name" value="eIF-5_eIF-2B"/>
    <property type="match status" value="1"/>
</dbReference>
<dbReference type="PROSITE" id="PS51363">
    <property type="entry name" value="W2"/>
    <property type="match status" value="1"/>
</dbReference>
<dbReference type="RefSeq" id="XP_004255978.1">
    <property type="nucleotide sequence ID" value="XM_004255930.1"/>
</dbReference>
<dbReference type="SUPFAM" id="SSF75689">
    <property type="entry name" value="Zinc-binding domain of translation initiation factor 2 beta"/>
    <property type="match status" value="1"/>
</dbReference>
<evidence type="ECO:0000259" key="7">
    <source>
        <dbReference type="PROSITE" id="PS51363"/>
    </source>
</evidence>
<dbReference type="Gene3D" id="2.20.25.350">
    <property type="match status" value="1"/>
</dbReference>
<evidence type="ECO:0000313" key="9">
    <source>
        <dbReference type="Proteomes" id="UP000014680"/>
    </source>
</evidence>
<protein>
    <submittedName>
        <fullName evidence="8">Eukaryotic translation initiation factor, putative</fullName>
    </submittedName>
</protein>
<keyword evidence="2 8" id="KW-0396">Initiation factor</keyword>
<keyword evidence="4" id="KW-0648">Protein biosynthesis</keyword>
<keyword evidence="5" id="KW-0342">GTP-binding</keyword>
<dbReference type="FunFam" id="2.20.25.350:FF:000001">
    <property type="entry name" value="Eukaryotic translation initiation factor 5"/>
    <property type="match status" value="1"/>
</dbReference>
<dbReference type="PANTHER" id="PTHR23001">
    <property type="entry name" value="EUKARYOTIC TRANSLATION INITIATION FACTOR"/>
    <property type="match status" value="1"/>
</dbReference>
<dbReference type="GO" id="GO:0001732">
    <property type="term" value="P:formation of cytoplasmic translation initiation complex"/>
    <property type="evidence" value="ECO:0007669"/>
    <property type="project" value="TreeGrafter"/>
</dbReference>
<dbReference type="InterPro" id="IPR045196">
    <property type="entry name" value="IF2/IF5"/>
</dbReference>
<feature type="region of interest" description="Disordered" evidence="6">
    <location>
        <begin position="149"/>
        <end position="171"/>
    </location>
</feature>
<dbReference type="GO" id="GO:0005829">
    <property type="term" value="C:cytosol"/>
    <property type="evidence" value="ECO:0007669"/>
    <property type="project" value="TreeGrafter"/>
</dbReference>
<evidence type="ECO:0000256" key="4">
    <source>
        <dbReference type="ARBA" id="ARBA00022917"/>
    </source>
</evidence>